<organism evidence="2 3">
    <name type="scientific">Rickenella mellea</name>
    <dbReference type="NCBI Taxonomy" id="50990"/>
    <lineage>
        <taxon>Eukaryota</taxon>
        <taxon>Fungi</taxon>
        <taxon>Dikarya</taxon>
        <taxon>Basidiomycota</taxon>
        <taxon>Agaricomycotina</taxon>
        <taxon>Agaricomycetes</taxon>
        <taxon>Hymenochaetales</taxon>
        <taxon>Rickenellaceae</taxon>
        <taxon>Rickenella</taxon>
    </lineage>
</organism>
<dbReference type="VEuPathDB" id="FungiDB:BD410DRAFT_806446"/>
<dbReference type="Proteomes" id="UP000294933">
    <property type="component" value="Unassembled WGS sequence"/>
</dbReference>
<name>A0A4Y7PT59_9AGAM</name>
<evidence type="ECO:0000313" key="2">
    <source>
        <dbReference type="EMBL" id="TDL18583.1"/>
    </source>
</evidence>
<sequence length="149" mass="16553">MSYSNTANDPTGERNIASAKIFGKPTTVAMSRLKKSTPNFGGEGRQGGKRDDVDVVGVRREEQGLPMVLMWPLEDGSSQKTAQAAQLDCFGDGDHRMCQRKSQVNRASSVIREPISCDPRSYHPFQYPLSLPTSVRNAGNWPTRWKKQP</sequence>
<dbReference type="EMBL" id="ML170206">
    <property type="protein sequence ID" value="TDL18583.1"/>
    <property type="molecule type" value="Genomic_DNA"/>
</dbReference>
<keyword evidence="3" id="KW-1185">Reference proteome</keyword>
<accession>A0A4Y7PT59</accession>
<feature type="region of interest" description="Disordered" evidence="1">
    <location>
        <begin position="34"/>
        <end position="55"/>
    </location>
</feature>
<dbReference type="AlphaFoldDB" id="A0A4Y7PT59"/>
<reference evidence="2 3" key="1">
    <citation type="submission" date="2018-06" db="EMBL/GenBank/DDBJ databases">
        <title>A transcriptomic atlas of mushroom development highlights an independent origin of complex multicellularity.</title>
        <authorList>
            <consortium name="DOE Joint Genome Institute"/>
            <person name="Krizsan K."/>
            <person name="Almasi E."/>
            <person name="Merenyi Z."/>
            <person name="Sahu N."/>
            <person name="Viragh M."/>
            <person name="Koszo T."/>
            <person name="Mondo S."/>
            <person name="Kiss B."/>
            <person name="Balint B."/>
            <person name="Kues U."/>
            <person name="Barry K."/>
            <person name="Hegedus J.C."/>
            <person name="Henrissat B."/>
            <person name="Johnson J."/>
            <person name="Lipzen A."/>
            <person name="Ohm R."/>
            <person name="Nagy I."/>
            <person name="Pangilinan J."/>
            <person name="Yan J."/>
            <person name="Xiong Y."/>
            <person name="Grigoriev I.V."/>
            <person name="Hibbett D.S."/>
            <person name="Nagy L.G."/>
        </authorList>
    </citation>
    <scope>NUCLEOTIDE SEQUENCE [LARGE SCALE GENOMIC DNA]</scope>
    <source>
        <strain evidence="2 3">SZMC22713</strain>
    </source>
</reference>
<protein>
    <submittedName>
        <fullName evidence="2">Uncharacterized protein</fullName>
    </submittedName>
</protein>
<feature type="region of interest" description="Disordered" evidence="1">
    <location>
        <begin position="1"/>
        <end position="20"/>
    </location>
</feature>
<feature type="compositionally biased region" description="Basic and acidic residues" evidence="1">
    <location>
        <begin position="46"/>
        <end position="55"/>
    </location>
</feature>
<evidence type="ECO:0000313" key="3">
    <source>
        <dbReference type="Proteomes" id="UP000294933"/>
    </source>
</evidence>
<gene>
    <name evidence="2" type="ORF">BD410DRAFT_806446</name>
</gene>
<evidence type="ECO:0000256" key="1">
    <source>
        <dbReference type="SAM" id="MobiDB-lite"/>
    </source>
</evidence>
<proteinExistence type="predicted"/>